<protein>
    <submittedName>
        <fullName evidence="2">Methyltransferase</fullName>
    </submittedName>
</protein>
<dbReference type="PANTHER" id="PTHR43591">
    <property type="entry name" value="METHYLTRANSFERASE"/>
    <property type="match status" value="1"/>
</dbReference>
<feature type="domain" description="Methyltransferase type 11" evidence="1">
    <location>
        <begin position="46"/>
        <end position="136"/>
    </location>
</feature>
<dbReference type="InterPro" id="IPR013216">
    <property type="entry name" value="Methyltransf_11"/>
</dbReference>
<gene>
    <name evidence="2" type="ORF">ATE48_06685</name>
</gene>
<organism evidence="2 3">
    <name type="scientific">Candidatus Viadribacter manganicus</name>
    <dbReference type="NCBI Taxonomy" id="1759059"/>
    <lineage>
        <taxon>Bacteria</taxon>
        <taxon>Pseudomonadati</taxon>
        <taxon>Pseudomonadota</taxon>
        <taxon>Alphaproteobacteria</taxon>
        <taxon>Hyphomonadales</taxon>
        <taxon>Hyphomonadaceae</taxon>
        <taxon>Candidatus Viadribacter</taxon>
    </lineage>
</organism>
<dbReference type="Proteomes" id="UP000092498">
    <property type="component" value="Chromosome"/>
</dbReference>
<dbReference type="STRING" id="1759059.ATE48_06685"/>
<dbReference type="RefSeq" id="WP_066769264.1">
    <property type="nucleotide sequence ID" value="NZ_CP013244.1"/>
</dbReference>
<dbReference type="SUPFAM" id="SSF53335">
    <property type="entry name" value="S-adenosyl-L-methionine-dependent methyltransferases"/>
    <property type="match status" value="1"/>
</dbReference>
<dbReference type="GO" id="GO:0032259">
    <property type="term" value="P:methylation"/>
    <property type="evidence" value="ECO:0007669"/>
    <property type="project" value="UniProtKB-KW"/>
</dbReference>
<dbReference type="Pfam" id="PF08241">
    <property type="entry name" value="Methyltransf_11"/>
    <property type="match status" value="1"/>
</dbReference>
<dbReference type="GO" id="GO:0008757">
    <property type="term" value="F:S-adenosylmethionine-dependent methyltransferase activity"/>
    <property type="evidence" value="ECO:0007669"/>
    <property type="project" value="InterPro"/>
</dbReference>
<sequence length="239" mass="27011">MSENGWNESAAAWIADMGEHGDFGRRYVLDPIMAPRALAKRPRAALDVGCGEGRFCRMLSAEGVACTGIDPTPALIAHAQKRDPAGHYIEASGEALPFDEASFDLVVSYLSLIDMPEITVPIAEMARVLRPGGTLLVANLNGFNTAGAESGWIRDARGELVHYPVDYYLDERAFWTQWRGIRIVNHHRPLQAYMREFLRHDLQLRHFEEPRPIVGAPEPKAERYRRAPWFLVMEWMKPN</sequence>
<dbReference type="OrthoDB" id="5517736at2"/>
<evidence type="ECO:0000313" key="3">
    <source>
        <dbReference type="Proteomes" id="UP000092498"/>
    </source>
</evidence>
<dbReference type="InParanoid" id="A0A1B1AGD2"/>
<dbReference type="Gene3D" id="3.40.50.150">
    <property type="entry name" value="Vaccinia Virus protein VP39"/>
    <property type="match status" value="1"/>
</dbReference>
<accession>A0A1B1AGD2</accession>
<keyword evidence="2" id="KW-0489">Methyltransferase</keyword>
<evidence type="ECO:0000259" key="1">
    <source>
        <dbReference type="Pfam" id="PF08241"/>
    </source>
</evidence>
<dbReference type="AlphaFoldDB" id="A0A1B1AGD2"/>
<keyword evidence="3" id="KW-1185">Reference proteome</keyword>
<dbReference type="KEGG" id="cbot:ATE48_06685"/>
<reference evidence="2 3" key="1">
    <citation type="submission" date="2015-11" db="EMBL/GenBank/DDBJ databases">
        <title>Whole-Genome Sequence of Candidatus Oderbacter manganicum from the National Park Lower Oder Valley, Germany.</title>
        <authorList>
            <person name="Braun B."/>
            <person name="Liere K."/>
            <person name="Szewzyk U."/>
        </authorList>
    </citation>
    <scope>NUCLEOTIDE SEQUENCE [LARGE SCALE GENOMIC DNA]</scope>
    <source>
        <strain evidence="2 3">OTSz_A_272</strain>
    </source>
</reference>
<dbReference type="FunCoup" id="A0A1B1AGD2">
    <property type="interactions" value="244"/>
</dbReference>
<evidence type="ECO:0000313" key="2">
    <source>
        <dbReference type="EMBL" id="ANP45626.1"/>
    </source>
</evidence>
<keyword evidence="2" id="KW-0808">Transferase</keyword>
<proteinExistence type="predicted"/>
<name>A0A1B1AGD2_9PROT</name>
<dbReference type="EMBL" id="CP013244">
    <property type="protein sequence ID" value="ANP45626.1"/>
    <property type="molecule type" value="Genomic_DNA"/>
</dbReference>
<dbReference type="CDD" id="cd02440">
    <property type="entry name" value="AdoMet_MTases"/>
    <property type="match status" value="1"/>
</dbReference>
<dbReference type="InterPro" id="IPR029063">
    <property type="entry name" value="SAM-dependent_MTases_sf"/>
</dbReference>